<evidence type="ECO:0000313" key="6">
    <source>
        <dbReference type="EMBL" id="MDT0595520.1"/>
    </source>
</evidence>
<evidence type="ECO:0000313" key="7">
    <source>
        <dbReference type="Proteomes" id="UP001253545"/>
    </source>
</evidence>
<comment type="caution">
    <text evidence="6">The sequence shown here is derived from an EMBL/GenBank/DDBJ whole genome shotgun (WGS) entry which is preliminary data.</text>
</comment>
<dbReference type="PANTHER" id="PTHR45753:SF3">
    <property type="entry name" value="ORNITHINE TRANSCARBAMYLASE, MITOCHONDRIAL"/>
    <property type="match status" value="1"/>
</dbReference>
<comment type="similarity">
    <text evidence="3">Belongs to the aspartate/ornithine carbamoyltransferase superfamily.</text>
</comment>
<feature type="domain" description="Aspartate/ornithine carbamoyltransferase carbamoyl-P binding" evidence="5">
    <location>
        <begin position="6"/>
        <end position="144"/>
    </location>
</feature>
<dbReference type="Pfam" id="PF00185">
    <property type="entry name" value="OTCace"/>
    <property type="match status" value="1"/>
</dbReference>
<dbReference type="InterPro" id="IPR002292">
    <property type="entry name" value="Orn/put_carbamltrans"/>
</dbReference>
<keyword evidence="1 3" id="KW-0808">Transferase</keyword>
<evidence type="ECO:0000256" key="1">
    <source>
        <dbReference type="ARBA" id="ARBA00022679"/>
    </source>
</evidence>
<dbReference type="NCBIfam" id="NF011380">
    <property type="entry name" value="PRK14805.1"/>
    <property type="match status" value="1"/>
</dbReference>
<dbReference type="GO" id="GO:0004585">
    <property type="term" value="F:ornithine carbamoyltransferase activity"/>
    <property type="evidence" value="ECO:0007669"/>
    <property type="project" value="UniProtKB-EC"/>
</dbReference>
<dbReference type="PRINTS" id="PR00102">
    <property type="entry name" value="OTCASE"/>
</dbReference>
<dbReference type="InterPro" id="IPR006130">
    <property type="entry name" value="Asp/Orn_carbamoylTrfase"/>
</dbReference>
<keyword evidence="7" id="KW-1185">Reference proteome</keyword>
<dbReference type="InterPro" id="IPR036901">
    <property type="entry name" value="Asp/Orn_carbamoylTrfase_sf"/>
</dbReference>
<protein>
    <recommendedName>
        <fullName evidence="2">Ornithine carbamoyltransferase</fullName>
        <ecNumber evidence="2">2.1.3.3</ecNumber>
    </recommendedName>
</protein>
<accession>A0ABU2ZSX5</accession>
<sequence>MTNNTKNLLSFTDWEPEHAKLLLDFAIDLKQNPAEYGKPLAGKSIVALFEKPSLRTRVSFDIGIHNLGGHMVYVDSQGQLMEKREDPKDVGANISQWAQAIVARVFSHNTLVALSSGASVPVVNALCDKYHPCQALADYITLQECYGDISGKTIAYIGDGNNVTHSLNILGILLGCHQVVITPENYEIDPRIKSDIVALADANNVTISFHQSLAEAPSADVIYTDTWLSMGDDTPLEQIKTTFMPFQVNQALMEHCKADYVMHCQPAHRDLEITGELMDSPQSLLMQQAENRMHAQNAILCYLLSDITNKLTK</sequence>
<feature type="domain" description="Aspartate/ornithine carbamoyltransferase Asp/Orn-binding" evidence="4">
    <location>
        <begin position="151"/>
        <end position="303"/>
    </location>
</feature>
<evidence type="ECO:0000259" key="4">
    <source>
        <dbReference type="Pfam" id="PF00185"/>
    </source>
</evidence>
<evidence type="ECO:0000256" key="2">
    <source>
        <dbReference type="NCBIfam" id="TIGR00658"/>
    </source>
</evidence>
<dbReference type="RefSeq" id="WP_311369037.1">
    <property type="nucleotide sequence ID" value="NZ_JAVRHX010000003.1"/>
</dbReference>
<dbReference type="PANTHER" id="PTHR45753">
    <property type="entry name" value="ORNITHINE CARBAMOYLTRANSFERASE, MITOCHONDRIAL"/>
    <property type="match status" value="1"/>
</dbReference>
<evidence type="ECO:0000259" key="5">
    <source>
        <dbReference type="Pfam" id="PF02729"/>
    </source>
</evidence>
<name>A0ABU2ZSX5_9ALTE</name>
<dbReference type="NCBIfam" id="TIGR00658">
    <property type="entry name" value="orni_carb_tr"/>
    <property type="match status" value="1"/>
</dbReference>
<dbReference type="InterPro" id="IPR006131">
    <property type="entry name" value="Asp_carbamoyltransf_Asp/Orn-bd"/>
</dbReference>
<reference evidence="6 7" key="1">
    <citation type="submission" date="2023-09" db="EMBL/GenBank/DDBJ databases">
        <authorList>
            <person name="Rey-Velasco X."/>
        </authorList>
    </citation>
    <scope>NUCLEOTIDE SEQUENCE [LARGE SCALE GENOMIC DNA]</scope>
    <source>
        <strain evidence="6 7">P117</strain>
    </source>
</reference>
<proteinExistence type="inferred from homology"/>
<dbReference type="EC" id="2.1.3.3" evidence="2"/>
<dbReference type="NCBIfam" id="NF001986">
    <property type="entry name" value="PRK00779.1"/>
    <property type="match status" value="1"/>
</dbReference>
<dbReference type="PRINTS" id="PR00100">
    <property type="entry name" value="AOTCASE"/>
</dbReference>
<evidence type="ECO:0000256" key="3">
    <source>
        <dbReference type="RuleBase" id="RU003634"/>
    </source>
</evidence>
<dbReference type="Gene3D" id="3.40.50.1370">
    <property type="entry name" value="Aspartate/ornithine carbamoyltransferase"/>
    <property type="match status" value="2"/>
</dbReference>
<dbReference type="Pfam" id="PF02729">
    <property type="entry name" value="OTCace_N"/>
    <property type="match status" value="1"/>
</dbReference>
<dbReference type="InterPro" id="IPR006132">
    <property type="entry name" value="Asp/Orn_carbamoyltranf_P-bd"/>
</dbReference>
<dbReference type="SUPFAM" id="SSF53671">
    <property type="entry name" value="Aspartate/ornithine carbamoyltransferase"/>
    <property type="match status" value="1"/>
</dbReference>
<dbReference type="EMBL" id="JAVRHX010000003">
    <property type="protein sequence ID" value="MDT0595520.1"/>
    <property type="molecule type" value="Genomic_DNA"/>
</dbReference>
<organism evidence="6 7">
    <name type="scientific">Glaciecola petra</name>
    <dbReference type="NCBI Taxonomy" id="3075602"/>
    <lineage>
        <taxon>Bacteria</taxon>
        <taxon>Pseudomonadati</taxon>
        <taxon>Pseudomonadota</taxon>
        <taxon>Gammaproteobacteria</taxon>
        <taxon>Alteromonadales</taxon>
        <taxon>Alteromonadaceae</taxon>
        <taxon>Glaciecola</taxon>
    </lineage>
</organism>
<dbReference type="Proteomes" id="UP001253545">
    <property type="component" value="Unassembled WGS sequence"/>
</dbReference>
<gene>
    <name evidence="6" type="ORF">RM552_11740</name>
</gene>